<dbReference type="AlphaFoldDB" id="A0A0R3X7I2"/>
<evidence type="ECO:0000313" key="1">
    <source>
        <dbReference type="EMBL" id="VDM34312.1"/>
    </source>
</evidence>
<protein>
    <submittedName>
        <fullName evidence="1 3">Uncharacterized protein</fullName>
    </submittedName>
</protein>
<dbReference type="EMBL" id="UYWX01020849">
    <property type="protein sequence ID" value="VDM34312.1"/>
    <property type="molecule type" value="Genomic_DNA"/>
</dbReference>
<evidence type="ECO:0000313" key="3">
    <source>
        <dbReference type="WBParaSite" id="TTAC_0000950701-mRNA-1"/>
    </source>
</evidence>
<proteinExistence type="predicted"/>
<organism evidence="3">
    <name type="scientific">Hydatigena taeniaeformis</name>
    <name type="common">Feline tapeworm</name>
    <name type="synonym">Taenia taeniaeformis</name>
    <dbReference type="NCBI Taxonomy" id="6205"/>
    <lineage>
        <taxon>Eukaryota</taxon>
        <taxon>Metazoa</taxon>
        <taxon>Spiralia</taxon>
        <taxon>Lophotrochozoa</taxon>
        <taxon>Platyhelminthes</taxon>
        <taxon>Cestoda</taxon>
        <taxon>Eucestoda</taxon>
        <taxon>Cyclophyllidea</taxon>
        <taxon>Taeniidae</taxon>
        <taxon>Hydatigera</taxon>
    </lineage>
</organism>
<accession>A0A0R3X7I2</accession>
<reference evidence="1 2" key="2">
    <citation type="submission" date="2018-11" db="EMBL/GenBank/DDBJ databases">
        <authorList>
            <consortium name="Pathogen Informatics"/>
        </authorList>
    </citation>
    <scope>NUCLEOTIDE SEQUENCE [LARGE SCALE GENOMIC DNA]</scope>
</reference>
<dbReference type="Proteomes" id="UP000274429">
    <property type="component" value="Unassembled WGS sequence"/>
</dbReference>
<evidence type="ECO:0000313" key="2">
    <source>
        <dbReference type="Proteomes" id="UP000274429"/>
    </source>
</evidence>
<dbReference type="WBParaSite" id="TTAC_0000950701-mRNA-1">
    <property type="protein sequence ID" value="TTAC_0000950701-mRNA-1"/>
    <property type="gene ID" value="TTAC_0000950701"/>
</dbReference>
<reference evidence="3" key="1">
    <citation type="submission" date="2017-02" db="UniProtKB">
        <authorList>
            <consortium name="WormBaseParasite"/>
        </authorList>
    </citation>
    <scope>IDENTIFICATION</scope>
</reference>
<sequence length="130" mass="15322">MSQSNRSTDWPVGKDEGEVANCSYSAPTKVVKVRQRPLQLSEKLLEMLNEHFHTFGRPRFGKRYYSNDDWMYFLPPQEVNDVLWLEDFEPLHRPQLLEPVAPEFIVDTNDDSLPQAQRGRLLRSLRLDYN</sequence>
<name>A0A0R3X7I2_HYDTA</name>
<gene>
    <name evidence="1" type="ORF">TTAC_LOCUS9492</name>
</gene>
<keyword evidence="2" id="KW-1185">Reference proteome</keyword>